<keyword evidence="3" id="KW-1185">Reference proteome</keyword>
<name>A0ABQ4ZS86_9ASTR</name>
<proteinExistence type="predicted"/>
<feature type="compositionally biased region" description="Low complexity" evidence="1">
    <location>
        <begin position="13"/>
        <end position="24"/>
    </location>
</feature>
<gene>
    <name evidence="2" type="ORF">Tco_0774448</name>
</gene>
<evidence type="ECO:0000256" key="1">
    <source>
        <dbReference type="SAM" id="MobiDB-lite"/>
    </source>
</evidence>
<reference evidence="2" key="1">
    <citation type="journal article" date="2022" name="Int. J. Mol. Sci.">
        <title>Draft Genome of Tanacetum Coccineum: Genomic Comparison of Closely Related Tanacetum-Family Plants.</title>
        <authorList>
            <person name="Yamashiro T."/>
            <person name="Shiraishi A."/>
            <person name="Nakayama K."/>
            <person name="Satake H."/>
        </authorList>
    </citation>
    <scope>NUCLEOTIDE SEQUENCE</scope>
</reference>
<sequence>MVKINHSPRTPLASRRNSDTSNTSNATLAILKDVIGYDTWKNDPRAEIGRFRLVWNEWMRLMECDAPPQALDPSSHHYK</sequence>
<dbReference type="EMBL" id="BQNB010011535">
    <property type="protein sequence ID" value="GJS91812.1"/>
    <property type="molecule type" value="Genomic_DNA"/>
</dbReference>
<accession>A0ABQ4ZS86</accession>
<feature type="region of interest" description="Disordered" evidence="1">
    <location>
        <begin position="1"/>
        <end position="24"/>
    </location>
</feature>
<reference evidence="2" key="2">
    <citation type="submission" date="2022-01" db="EMBL/GenBank/DDBJ databases">
        <authorList>
            <person name="Yamashiro T."/>
            <person name="Shiraishi A."/>
            <person name="Satake H."/>
            <person name="Nakayama K."/>
        </authorList>
    </citation>
    <scope>NUCLEOTIDE SEQUENCE</scope>
</reference>
<comment type="caution">
    <text evidence="2">The sequence shown here is derived from an EMBL/GenBank/DDBJ whole genome shotgun (WGS) entry which is preliminary data.</text>
</comment>
<evidence type="ECO:0000313" key="3">
    <source>
        <dbReference type="Proteomes" id="UP001151760"/>
    </source>
</evidence>
<organism evidence="2 3">
    <name type="scientific">Tanacetum coccineum</name>
    <dbReference type="NCBI Taxonomy" id="301880"/>
    <lineage>
        <taxon>Eukaryota</taxon>
        <taxon>Viridiplantae</taxon>
        <taxon>Streptophyta</taxon>
        <taxon>Embryophyta</taxon>
        <taxon>Tracheophyta</taxon>
        <taxon>Spermatophyta</taxon>
        <taxon>Magnoliopsida</taxon>
        <taxon>eudicotyledons</taxon>
        <taxon>Gunneridae</taxon>
        <taxon>Pentapetalae</taxon>
        <taxon>asterids</taxon>
        <taxon>campanulids</taxon>
        <taxon>Asterales</taxon>
        <taxon>Asteraceae</taxon>
        <taxon>Asteroideae</taxon>
        <taxon>Anthemideae</taxon>
        <taxon>Anthemidinae</taxon>
        <taxon>Tanacetum</taxon>
    </lineage>
</organism>
<protein>
    <submittedName>
        <fullName evidence="2">Uncharacterized protein</fullName>
    </submittedName>
</protein>
<dbReference type="Proteomes" id="UP001151760">
    <property type="component" value="Unassembled WGS sequence"/>
</dbReference>
<evidence type="ECO:0000313" key="2">
    <source>
        <dbReference type="EMBL" id="GJS91812.1"/>
    </source>
</evidence>